<dbReference type="InterPro" id="IPR016024">
    <property type="entry name" value="ARM-type_fold"/>
</dbReference>
<evidence type="ECO:0008006" key="4">
    <source>
        <dbReference type="Google" id="ProtNLM"/>
    </source>
</evidence>
<sequence length="269" mass="30055">MNDPIKKFIQKHRDEFDHLEPSDLVLDRLRSQLNPTPPPVKRGYFQRYTGAKWLAAASLLLGLLCVYWLLDRSDVNTLSEPRLAQQPAQQPTQQVILKDTPTVVPLAAEQAEARPAAQEEPVQKKSTVRTAATERLAAQPSPLASRLADSSSASKRLAAILEIEQSRRMDDQLVALLAETMNRDNNTNVRLAALDVLSQHLHEPKVAHIFTVSLTTQDDPLVQLGLVKIIGQLDNMDVEETLFALVRDPYTFAAVKDEAYAVLLRQNKL</sequence>
<keyword evidence="1" id="KW-1133">Transmembrane helix</keyword>
<gene>
    <name evidence="2" type="ORF">ACFOET_20155</name>
</gene>
<keyword evidence="1" id="KW-0812">Transmembrane</keyword>
<evidence type="ECO:0000256" key="1">
    <source>
        <dbReference type="SAM" id="Phobius"/>
    </source>
</evidence>
<dbReference type="InterPro" id="IPR011989">
    <property type="entry name" value="ARM-like"/>
</dbReference>
<comment type="caution">
    <text evidence="2">The sequence shown here is derived from an EMBL/GenBank/DDBJ whole genome shotgun (WGS) entry which is preliminary data.</text>
</comment>
<protein>
    <recommendedName>
        <fullName evidence="4">HEAT repeat domain-containing protein</fullName>
    </recommendedName>
</protein>
<name>A0ABV7JPL1_9SPHI</name>
<dbReference type="Gene3D" id="1.25.10.10">
    <property type="entry name" value="Leucine-rich Repeat Variant"/>
    <property type="match status" value="1"/>
</dbReference>
<keyword evidence="3" id="KW-1185">Reference proteome</keyword>
<reference evidence="3" key="1">
    <citation type="journal article" date="2019" name="Int. J. Syst. Evol. Microbiol.">
        <title>The Global Catalogue of Microorganisms (GCM) 10K type strain sequencing project: providing services to taxonomists for standard genome sequencing and annotation.</title>
        <authorList>
            <consortium name="The Broad Institute Genomics Platform"/>
            <consortium name="The Broad Institute Genome Sequencing Center for Infectious Disease"/>
            <person name="Wu L."/>
            <person name="Ma J."/>
        </authorList>
    </citation>
    <scope>NUCLEOTIDE SEQUENCE [LARGE SCALE GENOMIC DNA]</scope>
    <source>
        <strain evidence="3">KCTC 52416</strain>
    </source>
</reference>
<proteinExistence type="predicted"/>
<evidence type="ECO:0000313" key="2">
    <source>
        <dbReference type="EMBL" id="MFC3199944.1"/>
    </source>
</evidence>
<organism evidence="2 3">
    <name type="scientific">Parapedobacter deserti</name>
    <dbReference type="NCBI Taxonomy" id="1912957"/>
    <lineage>
        <taxon>Bacteria</taxon>
        <taxon>Pseudomonadati</taxon>
        <taxon>Bacteroidota</taxon>
        <taxon>Sphingobacteriia</taxon>
        <taxon>Sphingobacteriales</taxon>
        <taxon>Sphingobacteriaceae</taxon>
        <taxon>Parapedobacter</taxon>
    </lineage>
</organism>
<dbReference type="RefSeq" id="WP_379026059.1">
    <property type="nucleotide sequence ID" value="NZ_JBHRTA010000061.1"/>
</dbReference>
<accession>A0ABV7JPL1</accession>
<dbReference type="EMBL" id="JBHRTA010000061">
    <property type="protein sequence ID" value="MFC3199944.1"/>
    <property type="molecule type" value="Genomic_DNA"/>
</dbReference>
<dbReference type="SUPFAM" id="SSF48371">
    <property type="entry name" value="ARM repeat"/>
    <property type="match status" value="1"/>
</dbReference>
<keyword evidence="1" id="KW-0472">Membrane</keyword>
<dbReference type="Proteomes" id="UP001595526">
    <property type="component" value="Unassembled WGS sequence"/>
</dbReference>
<feature type="transmembrane region" description="Helical" evidence="1">
    <location>
        <begin position="51"/>
        <end position="70"/>
    </location>
</feature>
<evidence type="ECO:0000313" key="3">
    <source>
        <dbReference type="Proteomes" id="UP001595526"/>
    </source>
</evidence>